<evidence type="ECO:0000313" key="12">
    <source>
        <dbReference type="Proteomes" id="UP000260655"/>
    </source>
</evidence>
<evidence type="ECO:0000256" key="9">
    <source>
        <dbReference type="SAM" id="Phobius"/>
    </source>
</evidence>
<dbReference type="Pfam" id="PF02518">
    <property type="entry name" value="HATPase_c"/>
    <property type="match status" value="1"/>
</dbReference>
<dbReference type="SUPFAM" id="SSF47384">
    <property type="entry name" value="Homodimeric domain of signal transducing histidine kinase"/>
    <property type="match status" value="1"/>
</dbReference>
<evidence type="ECO:0000256" key="2">
    <source>
        <dbReference type="ARBA" id="ARBA00004370"/>
    </source>
</evidence>
<dbReference type="PRINTS" id="PR00344">
    <property type="entry name" value="BCTRLSENSOR"/>
</dbReference>
<evidence type="ECO:0000313" key="11">
    <source>
        <dbReference type="EMBL" id="RGJ25448.1"/>
    </source>
</evidence>
<evidence type="ECO:0000256" key="6">
    <source>
        <dbReference type="ARBA" id="ARBA00022777"/>
    </source>
</evidence>
<dbReference type="InterPro" id="IPR036890">
    <property type="entry name" value="HATPase_C_sf"/>
</dbReference>
<feature type="transmembrane region" description="Helical" evidence="9">
    <location>
        <begin position="96"/>
        <end position="115"/>
    </location>
</feature>
<dbReference type="PANTHER" id="PTHR45453">
    <property type="entry name" value="PHOSPHATE REGULON SENSOR PROTEIN PHOR"/>
    <property type="match status" value="1"/>
</dbReference>
<evidence type="ECO:0000256" key="3">
    <source>
        <dbReference type="ARBA" id="ARBA00012438"/>
    </source>
</evidence>
<dbReference type="GO" id="GO:0016036">
    <property type="term" value="P:cellular response to phosphate starvation"/>
    <property type="evidence" value="ECO:0007669"/>
    <property type="project" value="TreeGrafter"/>
</dbReference>
<keyword evidence="9" id="KW-0812">Transmembrane</keyword>
<dbReference type="SUPFAM" id="SSF55874">
    <property type="entry name" value="ATPase domain of HSP90 chaperone/DNA topoisomerase II/histidine kinase"/>
    <property type="match status" value="1"/>
</dbReference>
<keyword evidence="4" id="KW-0597">Phosphoprotein</keyword>
<dbReference type="SMART" id="SM00387">
    <property type="entry name" value="HATPase_c"/>
    <property type="match status" value="1"/>
</dbReference>
<evidence type="ECO:0000259" key="10">
    <source>
        <dbReference type="PROSITE" id="PS50109"/>
    </source>
</evidence>
<name>A0A3E4GSQ6_9FIRM</name>
<feature type="coiled-coil region" evidence="8">
    <location>
        <begin position="117"/>
        <end position="144"/>
    </location>
</feature>
<keyword evidence="5" id="KW-0808">Transferase</keyword>
<dbReference type="InterPro" id="IPR003594">
    <property type="entry name" value="HATPase_dom"/>
</dbReference>
<protein>
    <recommendedName>
        <fullName evidence="3">histidine kinase</fullName>
        <ecNumber evidence="3">2.7.13.3</ecNumber>
    </recommendedName>
</protein>
<keyword evidence="6 11" id="KW-0418">Kinase</keyword>
<dbReference type="Gene3D" id="1.10.287.130">
    <property type="match status" value="1"/>
</dbReference>
<keyword evidence="8" id="KW-0175">Coiled coil</keyword>
<reference evidence="11 12" key="1">
    <citation type="submission" date="2018-08" db="EMBL/GenBank/DDBJ databases">
        <title>A genome reference for cultivated species of the human gut microbiota.</title>
        <authorList>
            <person name="Zou Y."/>
            <person name="Xue W."/>
            <person name="Luo G."/>
        </authorList>
    </citation>
    <scope>NUCLEOTIDE SEQUENCE [LARGE SCALE GENOMIC DNA]</scope>
    <source>
        <strain evidence="11 12">TM07-19</strain>
    </source>
</reference>
<sequence>MCMMRSEKKTEKWRIPGKWTLIFLLILLAFYGYQNILAENYERQVVSWIGQTEKDRTVSAFTEPDEEAYQKGCEALKEAGYEETGKIWLEKRIRSYGIGVFVAAIGIICIVGLLTELHMEKRRKKALDNQLAEKDRELEVKLAEEKEFLHRDRQKMGTYMENISHQLKTPIAGTLLNLEVLLVTEEDEKRYQKLEDCVKKVQWMSDMTIVLLRLAQIDSGKIWMKRKKENLTGLIEECIDRTQPLAEEKGVGFEMDVPKECLLSCDGFWLKEAMENVLKNAVEYADTGSLIQILLKEDTDYYKLYITNRGKRIKEEKRELIFDRFYQMEQGSGIGIGLHLAREIVTLHQGTLKVVDRSGLEEATTFQFILPKMIAKDHAQEEINLTIS</sequence>
<evidence type="ECO:0000256" key="8">
    <source>
        <dbReference type="SAM" id="Coils"/>
    </source>
</evidence>
<keyword evidence="9" id="KW-0472">Membrane</keyword>
<evidence type="ECO:0000256" key="5">
    <source>
        <dbReference type="ARBA" id="ARBA00022679"/>
    </source>
</evidence>
<feature type="domain" description="Histidine kinase" evidence="10">
    <location>
        <begin position="162"/>
        <end position="374"/>
    </location>
</feature>
<dbReference type="EMBL" id="QSOV01000002">
    <property type="protein sequence ID" value="RGJ25448.1"/>
    <property type="molecule type" value="Genomic_DNA"/>
</dbReference>
<dbReference type="GO" id="GO:0004721">
    <property type="term" value="F:phosphoprotein phosphatase activity"/>
    <property type="evidence" value="ECO:0007669"/>
    <property type="project" value="TreeGrafter"/>
</dbReference>
<gene>
    <name evidence="11" type="ORF">DXD67_02660</name>
</gene>
<dbReference type="Pfam" id="PF00512">
    <property type="entry name" value="HisKA"/>
    <property type="match status" value="1"/>
</dbReference>
<dbReference type="InterPro" id="IPR005467">
    <property type="entry name" value="His_kinase_dom"/>
</dbReference>
<dbReference type="GO" id="GO:0005886">
    <property type="term" value="C:plasma membrane"/>
    <property type="evidence" value="ECO:0007669"/>
    <property type="project" value="TreeGrafter"/>
</dbReference>
<dbReference type="InterPro" id="IPR050351">
    <property type="entry name" value="BphY/WalK/GraS-like"/>
</dbReference>
<dbReference type="InterPro" id="IPR004358">
    <property type="entry name" value="Sig_transdc_His_kin-like_C"/>
</dbReference>
<comment type="caution">
    <text evidence="11">The sequence shown here is derived from an EMBL/GenBank/DDBJ whole genome shotgun (WGS) entry which is preliminary data.</text>
</comment>
<dbReference type="EC" id="2.7.13.3" evidence="3"/>
<dbReference type="PROSITE" id="PS50109">
    <property type="entry name" value="HIS_KIN"/>
    <property type="match status" value="1"/>
</dbReference>
<dbReference type="InterPro" id="IPR003661">
    <property type="entry name" value="HisK_dim/P_dom"/>
</dbReference>
<dbReference type="InterPro" id="IPR036097">
    <property type="entry name" value="HisK_dim/P_sf"/>
</dbReference>
<keyword evidence="9" id="KW-1133">Transmembrane helix</keyword>
<keyword evidence="7" id="KW-0902">Two-component regulatory system</keyword>
<dbReference type="AlphaFoldDB" id="A0A3E4GSQ6"/>
<evidence type="ECO:0000256" key="7">
    <source>
        <dbReference type="ARBA" id="ARBA00023012"/>
    </source>
</evidence>
<dbReference type="Gene3D" id="3.30.565.10">
    <property type="entry name" value="Histidine kinase-like ATPase, C-terminal domain"/>
    <property type="match status" value="1"/>
</dbReference>
<comment type="subcellular location">
    <subcellularLocation>
        <location evidence="2">Membrane</location>
    </subcellularLocation>
</comment>
<comment type="catalytic activity">
    <reaction evidence="1">
        <text>ATP + protein L-histidine = ADP + protein N-phospho-L-histidine.</text>
        <dbReference type="EC" id="2.7.13.3"/>
    </reaction>
</comment>
<dbReference type="SMART" id="SM00388">
    <property type="entry name" value="HisKA"/>
    <property type="match status" value="1"/>
</dbReference>
<evidence type="ECO:0000256" key="4">
    <source>
        <dbReference type="ARBA" id="ARBA00022553"/>
    </source>
</evidence>
<evidence type="ECO:0000256" key="1">
    <source>
        <dbReference type="ARBA" id="ARBA00000085"/>
    </source>
</evidence>
<accession>A0A3E4GSQ6</accession>
<dbReference type="Proteomes" id="UP000260655">
    <property type="component" value="Unassembled WGS sequence"/>
</dbReference>
<dbReference type="GO" id="GO:0000155">
    <property type="term" value="F:phosphorelay sensor kinase activity"/>
    <property type="evidence" value="ECO:0007669"/>
    <property type="project" value="InterPro"/>
</dbReference>
<dbReference type="PANTHER" id="PTHR45453:SF1">
    <property type="entry name" value="PHOSPHATE REGULON SENSOR PROTEIN PHOR"/>
    <property type="match status" value="1"/>
</dbReference>
<organism evidence="11 12">
    <name type="scientific">Coprococcus comes</name>
    <dbReference type="NCBI Taxonomy" id="410072"/>
    <lineage>
        <taxon>Bacteria</taxon>
        <taxon>Bacillati</taxon>
        <taxon>Bacillota</taxon>
        <taxon>Clostridia</taxon>
        <taxon>Lachnospirales</taxon>
        <taxon>Lachnospiraceae</taxon>
        <taxon>Coprococcus</taxon>
    </lineage>
</organism>
<dbReference type="CDD" id="cd00082">
    <property type="entry name" value="HisKA"/>
    <property type="match status" value="1"/>
</dbReference>
<proteinExistence type="predicted"/>